<dbReference type="UniPathway" id="UPA00989"/>
<evidence type="ECO:0000256" key="3">
    <source>
        <dbReference type="ARBA" id="ARBA00022603"/>
    </source>
</evidence>
<dbReference type="InterPro" id="IPR029063">
    <property type="entry name" value="SAM-dependent_MTases_sf"/>
</dbReference>
<dbReference type="AlphaFoldDB" id="A0A0S4XPN8"/>
<accession>A0A0S4XPN8</accession>
<dbReference type="InterPro" id="IPR055361">
    <property type="entry name" value="tRNA_methyltr_TrmB_bact"/>
</dbReference>
<dbReference type="PANTHER" id="PTHR23417">
    <property type="entry name" value="3-DEOXY-D-MANNO-OCTULOSONIC-ACID TRANSFERASE/TRNA GUANINE-N 7 - -METHYLTRANSFERASE"/>
    <property type="match status" value="1"/>
</dbReference>
<protein>
    <recommendedName>
        <fullName evidence="7">tRNA (guanine-N(7)-)-methyltransferase</fullName>
        <ecNumber evidence="7">2.1.1.33</ecNumber>
    </recommendedName>
    <alternativeName>
        <fullName evidence="7">tRNA (guanine(46)-N(7))-methyltransferase</fullName>
    </alternativeName>
    <alternativeName>
        <fullName evidence="7">tRNA(m7G46)-methyltransferase</fullName>
    </alternativeName>
</protein>
<dbReference type="GO" id="GO:0008176">
    <property type="term" value="F:tRNA (guanine(46)-N7)-methyltransferase activity"/>
    <property type="evidence" value="ECO:0007669"/>
    <property type="project" value="UniProtKB-UniRule"/>
</dbReference>
<dbReference type="PANTHER" id="PTHR23417:SF14">
    <property type="entry name" value="PENTACOTRIPEPTIDE-REPEAT REGION OF PRORP DOMAIN-CONTAINING PROTEIN"/>
    <property type="match status" value="1"/>
</dbReference>
<dbReference type="EC" id="2.1.1.33" evidence="7"/>
<comment type="pathway">
    <text evidence="7">tRNA modification; N(7)-methylguanine-tRNA biosynthesis.</text>
</comment>
<dbReference type="Gene3D" id="3.40.50.150">
    <property type="entry name" value="Vaccinia Virus protein VP39"/>
    <property type="match status" value="1"/>
</dbReference>
<feature type="binding site" evidence="7">
    <location>
        <position position="129"/>
    </location>
    <ligand>
        <name>S-adenosyl-L-methionine</name>
        <dbReference type="ChEBI" id="CHEBI:59789"/>
    </ligand>
</feature>
<evidence type="ECO:0000256" key="4">
    <source>
        <dbReference type="ARBA" id="ARBA00022679"/>
    </source>
</evidence>
<dbReference type="InterPro" id="IPR003358">
    <property type="entry name" value="tRNA_(Gua-N-7)_MeTrfase_Trmb"/>
</dbReference>
<keyword evidence="5 7" id="KW-0949">S-adenosyl-L-methionine</keyword>
<dbReference type="NCBIfam" id="NF010719">
    <property type="entry name" value="PRK14121.1"/>
    <property type="match status" value="1"/>
</dbReference>
<comment type="similarity">
    <text evidence="7">Belongs to the class I-like SAM-binding methyltransferase superfamily. TrmB family.</text>
</comment>
<dbReference type="SUPFAM" id="SSF53335">
    <property type="entry name" value="S-adenosyl-L-methionine-dependent methyltransferases"/>
    <property type="match status" value="1"/>
</dbReference>
<comment type="caution">
    <text evidence="7">Lacks conserved residue(s) required for the propagation of feature annotation.</text>
</comment>
<feature type="binding site" evidence="7">
    <location>
        <position position="181"/>
    </location>
    <ligand>
        <name>S-adenosyl-L-methionine</name>
        <dbReference type="ChEBI" id="CHEBI:59789"/>
    </ligand>
</feature>
<gene>
    <name evidence="7 8" type="primary">trmB</name>
    <name evidence="8" type="ORF">BN3087_570029</name>
</gene>
<dbReference type="HAMAP" id="MF_01057">
    <property type="entry name" value="tRNA_methyltr_TrmB"/>
    <property type="match status" value="1"/>
</dbReference>
<reference evidence="8" key="1">
    <citation type="submission" date="2015-11" db="EMBL/GenBank/DDBJ databases">
        <authorList>
            <person name="Zhang Y."/>
            <person name="Guo Z."/>
        </authorList>
    </citation>
    <scope>NUCLEOTIDE SEQUENCE</scope>
    <source>
        <strain evidence="8">BN30871</strain>
    </source>
</reference>
<dbReference type="Pfam" id="PF02390">
    <property type="entry name" value="Methyltransf_4"/>
    <property type="match status" value="1"/>
</dbReference>
<feature type="binding site" evidence="7">
    <location>
        <position position="237"/>
    </location>
    <ligand>
        <name>substrate</name>
    </ligand>
</feature>
<feature type="binding site" evidence="7">
    <location>
        <position position="154"/>
    </location>
    <ligand>
        <name>S-adenosyl-L-methionine</name>
        <dbReference type="ChEBI" id="CHEBI:59789"/>
    </ligand>
</feature>
<evidence type="ECO:0000256" key="5">
    <source>
        <dbReference type="ARBA" id="ARBA00022691"/>
    </source>
</evidence>
<proteinExistence type="inferred from homology"/>
<dbReference type="GO" id="GO:0043527">
    <property type="term" value="C:tRNA methyltransferase complex"/>
    <property type="evidence" value="ECO:0007669"/>
    <property type="project" value="TreeGrafter"/>
</dbReference>
<name>A0A0S4XPN8_9BACT</name>
<dbReference type="NCBIfam" id="TIGR00091">
    <property type="entry name" value="tRNA (guanosine(46)-N7)-methyltransferase TrmB"/>
    <property type="match status" value="1"/>
</dbReference>
<evidence type="ECO:0000256" key="7">
    <source>
        <dbReference type="HAMAP-Rule" id="MF_01057"/>
    </source>
</evidence>
<keyword evidence="6 7" id="KW-0819">tRNA processing</keyword>
<sequence length="395" mass="46296">MPHIKSKPISIDELKNRAIKYPNLIEFVANSINYNESLISINYENEIFLLAYKYDENEGLLKFEKVTRPLKLATLKEAIGKVARVLELDIVSSNIENLNKKPPLFASNYYKKIEDFKDIKFDFDKVAIEVGFGSGRHILYQANANPDTLYIGIEIHTPSAQQLLKQIEIQNLNNIWVVNYDARLFLEMLPSNIAKQIFVHFPIPWDKKPNRRVIGVDFVNEAMRVLDITGTLELRTDSDLYYKYSIDVFSSFEKIKMQIQKNFALPIISKYEARWNRQEKDIYDVIVICDEKSQELNNNFLFSFDKMSYNIDMVNNLPNESNIYKNFFVHFERFYMINNDSILVRCAFGDFARPEHKYIILNKTNCHYYHSLPISSRANFDAHNKIKELLNAQCS</sequence>
<evidence type="ECO:0000256" key="1">
    <source>
        <dbReference type="ARBA" id="ARBA00000142"/>
    </source>
</evidence>
<dbReference type="PROSITE" id="PS51625">
    <property type="entry name" value="SAM_MT_TRMB"/>
    <property type="match status" value="1"/>
</dbReference>
<keyword evidence="4 7" id="KW-0808">Transferase</keyword>
<evidence type="ECO:0000256" key="2">
    <source>
        <dbReference type="ARBA" id="ARBA00003015"/>
    </source>
</evidence>
<comment type="function">
    <text evidence="2 7">Catalyzes the formation of N(7)-methylguanine at position 46 (m7G46) in tRNA.</text>
</comment>
<feature type="binding site" evidence="7">
    <location>
        <position position="207"/>
    </location>
    <ligand>
        <name>substrate</name>
    </ligand>
</feature>
<evidence type="ECO:0000313" key="8">
    <source>
        <dbReference type="EMBL" id="CUV66057.1"/>
    </source>
</evidence>
<keyword evidence="3 7" id="KW-0489">Methyltransferase</keyword>
<evidence type="ECO:0000256" key="6">
    <source>
        <dbReference type="ARBA" id="ARBA00022694"/>
    </source>
</evidence>
<dbReference type="EMBL" id="FAXN01000059">
    <property type="protein sequence ID" value="CUV66057.1"/>
    <property type="molecule type" value="Genomic_DNA"/>
</dbReference>
<comment type="catalytic activity">
    <reaction evidence="1 7">
        <text>guanosine(46) in tRNA + S-adenosyl-L-methionine = N(7)-methylguanosine(46) in tRNA + S-adenosyl-L-homocysteine</text>
        <dbReference type="Rhea" id="RHEA:42708"/>
        <dbReference type="Rhea" id="RHEA-COMP:10188"/>
        <dbReference type="Rhea" id="RHEA-COMP:10189"/>
        <dbReference type="ChEBI" id="CHEBI:57856"/>
        <dbReference type="ChEBI" id="CHEBI:59789"/>
        <dbReference type="ChEBI" id="CHEBI:74269"/>
        <dbReference type="ChEBI" id="CHEBI:74480"/>
        <dbReference type="EC" id="2.1.1.33"/>
    </reaction>
</comment>
<organism evidence="8">
    <name type="scientific">Sulfurovum sp. enrichment culture clone C5</name>
    <dbReference type="NCBI Taxonomy" id="497650"/>
    <lineage>
        <taxon>Bacteria</taxon>
        <taxon>Pseudomonadati</taxon>
        <taxon>Campylobacterota</taxon>
        <taxon>Epsilonproteobacteria</taxon>
        <taxon>Campylobacterales</taxon>
        <taxon>Sulfurovaceae</taxon>
        <taxon>Sulfurovum</taxon>
        <taxon>environmental samples</taxon>
    </lineage>
</organism>